<evidence type="ECO:0000256" key="6">
    <source>
        <dbReference type="SAM" id="Phobius"/>
    </source>
</evidence>
<keyword evidence="8" id="KW-1185">Reference proteome</keyword>
<keyword evidence="5 6" id="KW-0472">Membrane</keyword>
<evidence type="ECO:0000256" key="2">
    <source>
        <dbReference type="ARBA" id="ARBA00009773"/>
    </source>
</evidence>
<feature type="transmembrane region" description="Helical" evidence="6">
    <location>
        <begin position="30"/>
        <end position="48"/>
    </location>
</feature>
<evidence type="ECO:0000256" key="4">
    <source>
        <dbReference type="ARBA" id="ARBA00022989"/>
    </source>
</evidence>
<dbReference type="EMBL" id="JAJTWU010000001">
    <property type="protein sequence ID" value="MCE4553112.1"/>
    <property type="molecule type" value="Genomic_DNA"/>
</dbReference>
<feature type="transmembrane region" description="Helical" evidence="6">
    <location>
        <begin position="150"/>
        <end position="168"/>
    </location>
</feature>
<accession>A0ABS8XJT8</accession>
<gene>
    <name evidence="7" type="ORF">LXT13_01455</name>
</gene>
<feature type="transmembrane region" description="Helical" evidence="6">
    <location>
        <begin position="60"/>
        <end position="81"/>
    </location>
</feature>
<evidence type="ECO:0000256" key="5">
    <source>
        <dbReference type="ARBA" id="ARBA00023136"/>
    </source>
</evidence>
<evidence type="ECO:0000313" key="7">
    <source>
        <dbReference type="EMBL" id="MCE4553112.1"/>
    </source>
</evidence>
<evidence type="ECO:0000313" key="8">
    <source>
        <dbReference type="Proteomes" id="UP001200741"/>
    </source>
</evidence>
<evidence type="ECO:0000256" key="1">
    <source>
        <dbReference type="ARBA" id="ARBA00004141"/>
    </source>
</evidence>
<organism evidence="7 8">
    <name type="scientific">Pelomonas cellulosilytica</name>
    <dbReference type="NCBI Taxonomy" id="2906762"/>
    <lineage>
        <taxon>Bacteria</taxon>
        <taxon>Pseudomonadati</taxon>
        <taxon>Pseudomonadota</taxon>
        <taxon>Betaproteobacteria</taxon>
        <taxon>Burkholderiales</taxon>
        <taxon>Sphaerotilaceae</taxon>
        <taxon>Roseateles</taxon>
    </lineage>
</organism>
<comment type="caution">
    <text evidence="7">The sequence shown here is derived from an EMBL/GenBank/DDBJ whole genome shotgun (WGS) entry which is preliminary data.</text>
</comment>
<keyword evidence="4 6" id="KW-1133">Transmembrane helix</keyword>
<feature type="transmembrane region" description="Helical" evidence="6">
    <location>
        <begin position="271"/>
        <end position="294"/>
    </location>
</feature>
<dbReference type="PANTHER" id="PTHR21716:SF16">
    <property type="entry name" value="BLL1467 PROTEIN"/>
    <property type="match status" value="1"/>
</dbReference>
<dbReference type="RefSeq" id="WP_233369821.1">
    <property type="nucleotide sequence ID" value="NZ_JAJTWU010000001.1"/>
</dbReference>
<protein>
    <submittedName>
        <fullName evidence="7">AI-2E family transporter</fullName>
    </submittedName>
</protein>
<comment type="subcellular location">
    <subcellularLocation>
        <location evidence="1">Membrane</location>
        <topology evidence="1">Multi-pass membrane protein</topology>
    </subcellularLocation>
</comment>
<dbReference type="Pfam" id="PF01594">
    <property type="entry name" value="AI-2E_transport"/>
    <property type="match status" value="1"/>
</dbReference>
<name>A0ABS8XJT8_9BURK</name>
<feature type="transmembrane region" description="Helical" evidence="6">
    <location>
        <begin position="205"/>
        <end position="228"/>
    </location>
</feature>
<feature type="transmembrane region" description="Helical" evidence="6">
    <location>
        <begin position="314"/>
        <end position="335"/>
    </location>
</feature>
<dbReference type="Proteomes" id="UP001200741">
    <property type="component" value="Unassembled WGS sequence"/>
</dbReference>
<feature type="transmembrane region" description="Helical" evidence="6">
    <location>
        <begin position="234"/>
        <end position="259"/>
    </location>
</feature>
<proteinExistence type="inferred from homology"/>
<dbReference type="PANTHER" id="PTHR21716">
    <property type="entry name" value="TRANSMEMBRANE PROTEIN"/>
    <property type="match status" value="1"/>
</dbReference>
<comment type="similarity">
    <text evidence="2">Belongs to the autoinducer-2 exporter (AI-2E) (TC 2.A.86) family.</text>
</comment>
<keyword evidence="3 6" id="KW-0812">Transmembrane</keyword>
<sequence length="381" mass="40749">MNSTPLHNPWPLRGLFALALVFAVREARPLLAPVLIAVLLTLALAPAVRWLRRRGLPETLGALVVVVALIGSTVPLSMSLARPAAAWWESAPMTVAQLLEQLDKLRTAIPGLHPPAVRAGRAAQPPAPDPLKERLASEGVTLTGIVLTRGLAFVVSASATVILLYFLLAAEHWVLSRIVEAVQRPRTRALVLGGVRAAQREIAHWLAVVGIVNGVVGVLMGLLLWMLGLPNPTLWGAVTAVFCFVPYIGPMALMGMLLLAGISTFDSGLQVFGPMLAFCVVHAVESNIVSPLIVGRRLSLSPVSVFLSVMAWGWLWGIPGALIAVPVLIALRSICRRVRGLRLLRCFLEGDRRGAPPPLRSLLRRPAGTLQKASAGNPLLP</sequence>
<dbReference type="InterPro" id="IPR002549">
    <property type="entry name" value="AI-2E-like"/>
</dbReference>
<reference evidence="7 8" key="1">
    <citation type="submission" date="2021-12" db="EMBL/GenBank/DDBJ databases">
        <title>Genome seq of P8.</title>
        <authorList>
            <person name="Seo T."/>
        </authorList>
    </citation>
    <scope>NUCLEOTIDE SEQUENCE [LARGE SCALE GENOMIC DNA]</scope>
    <source>
        <strain evidence="7 8">P8</strain>
    </source>
</reference>
<evidence type="ECO:0000256" key="3">
    <source>
        <dbReference type="ARBA" id="ARBA00022692"/>
    </source>
</evidence>